<proteinExistence type="predicted"/>
<dbReference type="InterPro" id="IPR050807">
    <property type="entry name" value="TransReg_Diox_bact_type"/>
</dbReference>
<gene>
    <name evidence="3" type="ORF">ERS852582_01191</name>
</gene>
<dbReference type="EMBL" id="CYXN01000007">
    <property type="protein sequence ID" value="CUM93507.1"/>
    <property type="molecule type" value="Genomic_DNA"/>
</dbReference>
<dbReference type="RefSeq" id="WP_055185762.1">
    <property type="nucleotide sequence ID" value="NZ_CYXN01000007.1"/>
</dbReference>
<dbReference type="Gene3D" id="1.10.260.40">
    <property type="entry name" value="lambda repressor-like DNA-binding domains"/>
    <property type="match status" value="1"/>
</dbReference>
<dbReference type="GO" id="GO:0003677">
    <property type="term" value="F:DNA binding"/>
    <property type="evidence" value="ECO:0007669"/>
    <property type="project" value="UniProtKB-KW"/>
</dbReference>
<dbReference type="GO" id="GO:0003700">
    <property type="term" value="F:DNA-binding transcription factor activity"/>
    <property type="evidence" value="ECO:0007669"/>
    <property type="project" value="TreeGrafter"/>
</dbReference>
<evidence type="ECO:0000313" key="4">
    <source>
        <dbReference type="Proteomes" id="UP000095649"/>
    </source>
</evidence>
<dbReference type="PANTHER" id="PTHR46797:SF1">
    <property type="entry name" value="METHYLPHOSPHONATE SYNTHASE"/>
    <property type="match status" value="1"/>
</dbReference>
<dbReference type="InterPro" id="IPR001387">
    <property type="entry name" value="Cro/C1-type_HTH"/>
</dbReference>
<dbReference type="SUPFAM" id="SSF47413">
    <property type="entry name" value="lambda repressor-like DNA-binding domains"/>
    <property type="match status" value="1"/>
</dbReference>
<dbReference type="CDD" id="cd00093">
    <property type="entry name" value="HTH_XRE"/>
    <property type="match status" value="1"/>
</dbReference>
<dbReference type="Proteomes" id="UP000095649">
    <property type="component" value="Unassembled WGS sequence"/>
</dbReference>
<dbReference type="PANTHER" id="PTHR46797">
    <property type="entry name" value="HTH-TYPE TRANSCRIPTIONAL REGULATOR"/>
    <property type="match status" value="1"/>
</dbReference>
<dbReference type="OrthoDB" id="1856923at2"/>
<dbReference type="SMART" id="SM00530">
    <property type="entry name" value="HTH_XRE"/>
    <property type="match status" value="1"/>
</dbReference>
<feature type="domain" description="HTH cro/C1-type" evidence="2">
    <location>
        <begin position="12"/>
        <end position="66"/>
    </location>
</feature>
<dbReference type="AlphaFoldDB" id="A0A173SUS4"/>
<evidence type="ECO:0000256" key="1">
    <source>
        <dbReference type="ARBA" id="ARBA00023125"/>
    </source>
</evidence>
<protein>
    <submittedName>
        <fullName evidence="3">Anaerobic benzoate catabolism transcriptional regulator</fullName>
    </submittedName>
</protein>
<reference evidence="3 4" key="1">
    <citation type="submission" date="2015-09" db="EMBL/GenBank/DDBJ databases">
        <authorList>
            <consortium name="Pathogen Informatics"/>
        </authorList>
    </citation>
    <scope>NUCLEOTIDE SEQUENCE [LARGE SCALE GENOMIC DNA]</scope>
    <source>
        <strain evidence="3 4">2789STDY5834970</strain>
    </source>
</reference>
<keyword evidence="1" id="KW-0238">DNA-binding</keyword>
<dbReference type="GO" id="GO:0005829">
    <property type="term" value="C:cytosol"/>
    <property type="evidence" value="ECO:0007669"/>
    <property type="project" value="TreeGrafter"/>
</dbReference>
<dbReference type="InterPro" id="IPR010982">
    <property type="entry name" value="Lambda_DNA-bd_dom_sf"/>
</dbReference>
<organism evidence="3 4">
    <name type="scientific">Faecalibacterium prausnitzii</name>
    <dbReference type="NCBI Taxonomy" id="853"/>
    <lineage>
        <taxon>Bacteria</taxon>
        <taxon>Bacillati</taxon>
        <taxon>Bacillota</taxon>
        <taxon>Clostridia</taxon>
        <taxon>Eubacteriales</taxon>
        <taxon>Oscillospiraceae</taxon>
        <taxon>Faecalibacterium</taxon>
    </lineage>
</organism>
<name>A0A173SUS4_9FIRM</name>
<evidence type="ECO:0000313" key="3">
    <source>
        <dbReference type="EMBL" id="CUM93507.1"/>
    </source>
</evidence>
<accession>A0A173SUS4</accession>
<sequence>MSYDKVQVGNRIRGSRLEKGWTQERLAAEAEISVQQLRALEKGQRNLGVDHLGRLSDAMGVSSDFLLKGCSENSTLVCKMLDDLKKKLQPPEQIAEK</sequence>
<dbReference type="Pfam" id="PF01381">
    <property type="entry name" value="HTH_3"/>
    <property type="match status" value="1"/>
</dbReference>
<dbReference type="PROSITE" id="PS50943">
    <property type="entry name" value="HTH_CROC1"/>
    <property type="match status" value="1"/>
</dbReference>
<evidence type="ECO:0000259" key="2">
    <source>
        <dbReference type="PROSITE" id="PS50943"/>
    </source>
</evidence>